<comment type="similarity">
    <text evidence="2">Belongs to the MipA/OmpV family.</text>
</comment>
<keyword evidence="3 6" id="KW-0732">Signal</keyword>
<evidence type="ECO:0000256" key="3">
    <source>
        <dbReference type="ARBA" id="ARBA00022729"/>
    </source>
</evidence>
<evidence type="ECO:0000256" key="6">
    <source>
        <dbReference type="SAM" id="SignalP"/>
    </source>
</evidence>
<dbReference type="Pfam" id="PF06629">
    <property type="entry name" value="MipA"/>
    <property type="match status" value="1"/>
</dbReference>
<organism evidence="7 8">
    <name type="scientific">Affinibrenneria salicis</name>
    <dbReference type="NCBI Taxonomy" id="2590031"/>
    <lineage>
        <taxon>Bacteria</taxon>
        <taxon>Pseudomonadati</taxon>
        <taxon>Pseudomonadota</taxon>
        <taxon>Gammaproteobacteria</taxon>
        <taxon>Enterobacterales</taxon>
        <taxon>Pectobacteriaceae</taxon>
        <taxon>Affinibrenneria</taxon>
    </lineage>
</organism>
<evidence type="ECO:0000256" key="2">
    <source>
        <dbReference type="ARBA" id="ARBA00005722"/>
    </source>
</evidence>
<feature type="signal peptide" evidence="6">
    <location>
        <begin position="1"/>
        <end position="24"/>
    </location>
</feature>
<keyword evidence="5" id="KW-0998">Cell outer membrane</keyword>
<protein>
    <submittedName>
        <fullName evidence="7">MipA/OmpV family protein</fullName>
    </submittedName>
</protein>
<accession>A0A5J5FSR0</accession>
<dbReference type="GO" id="GO:0009279">
    <property type="term" value="C:cell outer membrane"/>
    <property type="evidence" value="ECO:0007669"/>
    <property type="project" value="UniProtKB-SubCell"/>
</dbReference>
<evidence type="ECO:0000313" key="8">
    <source>
        <dbReference type="Proteomes" id="UP000335415"/>
    </source>
</evidence>
<keyword evidence="4" id="KW-0472">Membrane</keyword>
<feature type="chain" id="PRO_5023914848" evidence="6">
    <location>
        <begin position="25"/>
        <end position="263"/>
    </location>
</feature>
<evidence type="ECO:0000256" key="4">
    <source>
        <dbReference type="ARBA" id="ARBA00023136"/>
    </source>
</evidence>
<dbReference type="InterPro" id="IPR010583">
    <property type="entry name" value="MipA"/>
</dbReference>
<sequence>MKTRNIMLCTLCFITAGTTAVARADESDNPSQSSVTVGIGAQNAPRYSGSEKRAMQVMPVVQARYGAFFLDSQQGIGYDLISDNGLYLEHTLGYTLGRSEKNSSWREGANKLKGMGNINSAVNTTIAIGWTIAPWVSVEGKASLPLSDGQGGQYRTSLTLLPIQNDSDTLAWQAAALFGDHRYMNTFYGVNKQQSARSGYHRFNTAGGFYGIDTSLTWSHQFSSHWGTSFSAGYTWLGDHAADSPIVFRRSQVTGTAAVTYTF</sequence>
<evidence type="ECO:0000256" key="1">
    <source>
        <dbReference type="ARBA" id="ARBA00004442"/>
    </source>
</evidence>
<comment type="caution">
    <text evidence="7">The sequence shown here is derived from an EMBL/GenBank/DDBJ whole genome shotgun (WGS) entry which is preliminary data.</text>
</comment>
<gene>
    <name evidence="7" type="ORF">FJU30_23700</name>
</gene>
<dbReference type="AlphaFoldDB" id="A0A5J5FSR0"/>
<name>A0A5J5FSR0_9GAMM</name>
<proteinExistence type="inferred from homology"/>
<reference evidence="7 8" key="1">
    <citation type="submission" date="2019-09" db="EMBL/GenBank/DDBJ databases">
        <authorList>
            <person name="Li Y."/>
        </authorList>
    </citation>
    <scope>NUCLEOTIDE SEQUENCE [LARGE SCALE GENOMIC DNA]</scope>
    <source>
        <strain evidence="7 8">L3-3HA</strain>
    </source>
</reference>
<dbReference type="EMBL" id="VYKJ01000017">
    <property type="protein sequence ID" value="KAA8995756.1"/>
    <property type="molecule type" value="Genomic_DNA"/>
</dbReference>
<dbReference type="RefSeq" id="WP_150437433.1">
    <property type="nucleotide sequence ID" value="NZ_VYKJ01000017.1"/>
</dbReference>
<evidence type="ECO:0000313" key="7">
    <source>
        <dbReference type="EMBL" id="KAA8995756.1"/>
    </source>
</evidence>
<comment type="subcellular location">
    <subcellularLocation>
        <location evidence="1">Cell outer membrane</location>
    </subcellularLocation>
</comment>
<dbReference type="OrthoDB" id="5951177at2"/>
<evidence type="ECO:0000256" key="5">
    <source>
        <dbReference type="ARBA" id="ARBA00023237"/>
    </source>
</evidence>
<keyword evidence="8" id="KW-1185">Reference proteome</keyword>
<dbReference type="Proteomes" id="UP000335415">
    <property type="component" value="Unassembled WGS sequence"/>
</dbReference>
<dbReference type="PANTHER" id="PTHR38776">
    <property type="entry name" value="MLTA-INTERACTING PROTEIN-RELATED"/>
    <property type="match status" value="1"/>
</dbReference>
<dbReference type="PANTHER" id="PTHR38776:SF1">
    <property type="entry name" value="MLTA-INTERACTING PROTEIN-RELATED"/>
    <property type="match status" value="1"/>
</dbReference>